<feature type="transmembrane region" description="Helical" evidence="1">
    <location>
        <begin position="70"/>
        <end position="87"/>
    </location>
</feature>
<dbReference type="InterPro" id="IPR021632">
    <property type="entry name" value="DUF3239"/>
</dbReference>
<keyword evidence="3" id="KW-1185">Reference proteome</keyword>
<organism evidence="2 3">
    <name type="scientific">Hymenobacter actinosclerus</name>
    <dbReference type="NCBI Taxonomy" id="82805"/>
    <lineage>
        <taxon>Bacteria</taxon>
        <taxon>Pseudomonadati</taxon>
        <taxon>Bacteroidota</taxon>
        <taxon>Cytophagia</taxon>
        <taxon>Cytophagales</taxon>
        <taxon>Hymenobacteraceae</taxon>
        <taxon>Hymenobacter</taxon>
    </lineage>
</organism>
<evidence type="ECO:0000313" key="2">
    <source>
        <dbReference type="EMBL" id="SES90411.1"/>
    </source>
</evidence>
<dbReference type="EMBL" id="FOHS01000001">
    <property type="protein sequence ID" value="SES90411.1"/>
    <property type="molecule type" value="Genomic_DNA"/>
</dbReference>
<dbReference type="RefSeq" id="WP_092768131.1">
    <property type="nucleotide sequence ID" value="NZ_FOHS01000001.1"/>
</dbReference>
<sequence length="239" mass="26270">MERQIGAPGEFLDGSMASRAVNIRPDMRKVRQLDTFHRDYRRYLWRSMAAVAGLLAVVVVLALFGHFKTAFAVGCITYAVFLFGWRFRKMLTGDAYRNGLLVPGIITALNPLRVTVVAEVENGDGQNPRGIVWGVKHLTIPALTMHPEQLGEPVPCVALFGASDDGIYTDYEPRPLAWGTADAAVIEAARAAIAPDEWELTALLAERTPPTEGEYSITFFNDELEIVPGVAPVVELKTE</sequence>
<dbReference type="AlphaFoldDB" id="A0A1I0A8B7"/>
<feature type="transmembrane region" description="Helical" evidence="1">
    <location>
        <begin position="43"/>
        <end position="64"/>
    </location>
</feature>
<name>A0A1I0A8B7_9BACT</name>
<gene>
    <name evidence="2" type="ORF">SAMN04487998_0623</name>
</gene>
<accession>A0A1I0A8B7</accession>
<reference evidence="3" key="1">
    <citation type="submission" date="2016-10" db="EMBL/GenBank/DDBJ databases">
        <authorList>
            <person name="Varghese N."/>
            <person name="Submissions S."/>
        </authorList>
    </citation>
    <scope>NUCLEOTIDE SEQUENCE [LARGE SCALE GENOMIC DNA]</scope>
    <source>
        <strain evidence="3">DSM 15310</strain>
    </source>
</reference>
<keyword evidence="1" id="KW-0812">Transmembrane</keyword>
<dbReference type="Proteomes" id="UP000198697">
    <property type="component" value="Unassembled WGS sequence"/>
</dbReference>
<keyword evidence="1" id="KW-1133">Transmembrane helix</keyword>
<evidence type="ECO:0000313" key="3">
    <source>
        <dbReference type="Proteomes" id="UP000198697"/>
    </source>
</evidence>
<dbReference type="Gene3D" id="2.40.410.10">
    <property type="entry name" value="putative membrane protein from Corynebacterium diphtheriae superfamily"/>
    <property type="match status" value="1"/>
</dbReference>
<protein>
    <recommendedName>
        <fullName evidence="4">DUF3239 domain-containing protein</fullName>
    </recommendedName>
</protein>
<dbReference type="STRING" id="82805.SAMN04487998_0623"/>
<dbReference type="InterPro" id="IPR023124">
    <property type="entry name" value="DUF3239_dom_sf"/>
</dbReference>
<keyword evidence="1" id="KW-0472">Membrane</keyword>
<evidence type="ECO:0000256" key="1">
    <source>
        <dbReference type="SAM" id="Phobius"/>
    </source>
</evidence>
<proteinExistence type="predicted"/>
<evidence type="ECO:0008006" key="4">
    <source>
        <dbReference type="Google" id="ProtNLM"/>
    </source>
</evidence>
<dbReference type="Pfam" id="PF11580">
    <property type="entry name" value="DUF3239"/>
    <property type="match status" value="1"/>
</dbReference>
<dbReference type="OrthoDB" id="876918at2"/>